<feature type="region of interest" description="Disordered" evidence="1">
    <location>
        <begin position="1"/>
        <end position="21"/>
    </location>
</feature>
<reference evidence="2" key="1">
    <citation type="submission" date="2021-06" db="EMBL/GenBank/DDBJ databases">
        <title>Comparative genomics, transcriptomics and evolutionary studies reveal genomic signatures of adaptation to plant cell wall in hemibiotrophic fungi.</title>
        <authorList>
            <consortium name="DOE Joint Genome Institute"/>
            <person name="Baroncelli R."/>
            <person name="Diaz J.F."/>
            <person name="Benocci T."/>
            <person name="Peng M."/>
            <person name="Battaglia E."/>
            <person name="Haridas S."/>
            <person name="Andreopoulos W."/>
            <person name="Labutti K."/>
            <person name="Pangilinan J."/>
            <person name="Floch G.L."/>
            <person name="Makela M.R."/>
            <person name="Henrissat B."/>
            <person name="Grigoriev I.V."/>
            <person name="Crouch J.A."/>
            <person name="De Vries R.P."/>
            <person name="Sukno S.A."/>
            <person name="Thon M.R."/>
        </authorList>
    </citation>
    <scope>NUCLEOTIDE SEQUENCE</scope>
    <source>
        <strain evidence="2">CBS 125086</strain>
    </source>
</reference>
<evidence type="ECO:0000313" key="2">
    <source>
        <dbReference type="EMBL" id="KAK1598427.1"/>
    </source>
</evidence>
<evidence type="ECO:0000313" key="3">
    <source>
        <dbReference type="Proteomes" id="UP001230504"/>
    </source>
</evidence>
<evidence type="ECO:0000256" key="1">
    <source>
        <dbReference type="SAM" id="MobiDB-lite"/>
    </source>
</evidence>
<keyword evidence="3" id="KW-1185">Reference proteome</keyword>
<accession>A0AAD8V8N3</accession>
<dbReference type="RefSeq" id="XP_060419132.1">
    <property type="nucleotide sequence ID" value="XM_060559770.1"/>
</dbReference>
<proteinExistence type="predicted"/>
<organism evidence="2 3">
    <name type="scientific">Colletotrichum navitas</name>
    <dbReference type="NCBI Taxonomy" id="681940"/>
    <lineage>
        <taxon>Eukaryota</taxon>
        <taxon>Fungi</taxon>
        <taxon>Dikarya</taxon>
        <taxon>Ascomycota</taxon>
        <taxon>Pezizomycotina</taxon>
        <taxon>Sordariomycetes</taxon>
        <taxon>Hypocreomycetidae</taxon>
        <taxon>Glomerellales</taxon>
        <taxon>Glomerellaceae</taxon>
        <taxon>Colletotrichum</taxon>
        <taxon>Colletotrichum graminicola species complex</taxon>
    </lineage>
</organism>
<dbReference type="Proteomes" id="UP001230504">
    <property type="component" value="Unassembled WGS sequence"/>
</dbReference>
<comment type="caution">
    <text evidence="2">The sequence shown here is derived from an EMBL/GenBank/DDBJ whole genome shotgun (WGS) entry which is preliminary data.</text>
</comment>
<sequence>MSSTALSASSAAPAAPSSTAPVCTSNLYDTPSQDRVCAMPLAGNHTDIMSACCRDADVVSYYDGCGIYCLALGQSVRDLQDCLFDQGAGYTAVFCRDNGDVNASATATGNVPPPASAQASVVASGGAGDGDDGDSPSGTGRGGGGAAASSSTSSPNAAASAGLHAPGGVSTLGLTIGALLLSAATFGALQI</sequence>
<dbReference type="AlphaFoldDB" id="A0AAD8V8N3"/>
<feature type="region of interest" description="Disordered" evidence="1">
    <location>
        <begin position="106"/>
        <end position="160"/>
    </location>
</feature>
<gene>
    <name evidence="2" type="ORF">LY79DRAFT_576154</name>
</gene>
<protein>
    <submittedName>
        <fullName evidence="2">Uncharacterized protein</fullName>
    </submittedName>
</protein>
<dbReference type="EMBL" id="JAHLJV010000005">
    <property type="protein sequence ID" value="KAK1598427.1"/>
    <property type="molecule type" value="Genomic_DNA"/>
</dbReference>
<feature type="compositionally biased region" description="Low complexity" evidence="1">
    <location>
        <begin position="147"/>
        <end position="160"/>
    </location>
</feature>
<dbReference type="GeneID" id="85444010"/>
<name>A0AAD8V8N3_9PEZI</name>